<accession>A0A2L2XCL7</accession>
<feature type="domain" description="Copper amine oxidase-like N-terminal" evidence="2">
    <location>
        <begin position="51"/>
        <end position="162"/>
    </location>
</feature>
<dbReference type="SUPFAM" id="SSF55383">
    <property type="entry name" value="Copper amine oxidase, domain N"/>
    <property type="match status" value="2"/>
</dbReference>
<comment type="caution">
    <text evidence="3">The sequence shown here is derived from an EMBL/GenBank/DDBJ whole genome shotgun (WGS) entry which is preliminary data.</text>
</comment>
<evidence type="ECO:0000313" key="4">
    <source>
        <dbReference type="Proteomes" id="UP000239549"/>
    </source>
</evidence>
<gene>
    <name evidence="3" type="ORF">DCCM_2973</name>
</gene>
<dbReference type="InterPro" id="IPR012854">
    <property type="entry name" value="Cu_amine_oxidase-like_N"/>
</dbReference>
<dbReference type="InterPro" id="IPR036582">
    <property type="entry name" value="Mao_N_sf"/>
</dbReference>
<protein>
    <recommendedName>
        <fullName evidence="2">Copper amine oxidase-like N-terminal domain-containing protein</fullName>
    </recommendedName>
</protein>
<organism evidence="3 4">
    <name type="scientific">Desulfocucumis palustris</name>
    <dbReference type="NCBI Taxonomy" id="1898651"/>
    <lineage>
        <taxon>Bacteria</taxon>
        <taxon>Bacillati</taxon>
        <taxon>Bacillota</taxon>
        <taxon>Clostridia</taxon>
        <taxon>Eubacteriales</taxon>
        <taxon>Desulfocucumaceae</taxon>
        <taxon>Desulfocucumis</taxon>
    </lineage>
</organism>
<dbReference type="EMBL" id="BFAV01000122">
    <property type="protein sequence ID" value="GBF33862.1"/>
    <property type="molecule type" value="Genomic_DNA"/>
</dbReference>
<dbReference type="Proteomes" id="UP000239549">
    <property type="component" value="Unassembled WGS sequence"/>
</dbReference>
<evidence type="ECO:0000259" key="2">
    <source>
        <dbReference type="Pfam" id="PF07833"/>
    </source>
</evidence>
<dbReference type="OrthoDB" id="9816096at2"/>
<name>A0A2L2XCL7_9FIRM</name>
<dbReference type="Gene3D" id="3.30.457.10">
    <property type="entry name" value="Copper amine oxidase-like, N-terminal domain"/>
    <property type="match status" value="2"/>
</dbReference>
<reference evidence="4" key="1">
    <citation type="submission" date="2018-02" db="EMBL/GenBank/DDBJ databases">
        <title>Genome sequence of Desulfocucumis palustris strain NAW-5.</title>
        <authorList>
            <person name="Watanabe M."/>
            <person name="Kojima H."/>
            <person name="Fukui M."/>
        </authorList>
    </citation>
    <scope>NUCLEOTIDE SEQUENCE [LARGE SCALE GENOMIC DNA]</scope>
    <source>
        <strain evidence="4">NAW-5</strain>
    </source>
</reference>
<keyword evidence="4" id="KW-1185">Reference proteome</keyword>
<dbReference type="RefSeq" id="WP_104372198.1">
    <property type="nucleotide sequence ID" value="NZ_BFAV01000122.1"/>
</dbReference>
<evidence type="ECO:0000313" key="3">
    <source>
        <dbReference type="EMBL" id="GBF33862.1"/>
    </source>
</evidence>
<feature type="signal peptide" evidence="1">
    <location>
        <begin position="1"/>
        <end position="29"/>
    </location>
</feature>
<dbReference type="AlphaFoldDB" id="A0A2L2XCL7"/>
<sequence>MSKLKLNVITMAMVLALVAAIGFVTPALAAPIGPDQARVAKFWIGKKYYEVDGQRREIDVAPYIKDGRTMMPVRYLAYSLGIPDVDIKWNDTAKQVEIKRATEKIGMTIGVKSFSMNGYPHINDFDVPPELKSGRTMLPYRVIAQAMGALVFWVPEEQAVIVETFRDVPDVIKQTIKKVTVYKDNSYADVEGLDGSKKRINTDSPVLITDPRDGGFTLNALEWLTIWGVPDEAILFDPVRGGLMVRATTGDYPKMASGYVYLYAGEKTCWNNFYMNSVDKKGMVSGANYIKDNNMYSDNPIQFATSFIFAKTYSWKDIGNYDTSTGWLEN</sequence>
<proteinExistence type="predicted"/>
<keyword evidence="1" id="KW-0732">Signal</keyword>
<evidence type="ECO:0000256" key="1">
    <source>
        <dbReference type="SAM" id="SignalP"/>
    </source>
</evidence>
<dbReference type="Pfam" id="PF07833">
    <property type="entry name" value="Cu_amine_oxidN1"/>
    <property type="match status" value="1"/>
</dbReference>
<feature type="chain" id="PRO_5014862997" description="Copper amine oxidase-like N-terminal domain-containing protein" evidence="1">
    <location>
        <begin position="30"/>
        <end position="330"/>
    </location>
</feature>